<organism evidence="9 10">
    <name type="scientific">Pseudoxanthobacter soli DSM 19599</name>
    <dbReference type="NCBI Taxonomy" id="1123029"/>
    <lineage>
        <taxon>Bacteria</taxon>
        <taxon>Pseudomonadati</taxon>
        <taxon>Pseudomonadota</taxon>
        <taxon>Alphaproteobacteria</taxon>
        <taxon>Hyphomicrobiales</taxon>
        <taxon>Segnochrobactraceae</taxon>
        <taxon>Pseudoxanthobacter</taxon>
    </lineage>
</organism>
<dbReference type="GO" id="GO:0006508">
    <property type="term" value="P:proteolysis"/>
    <property type="evidence" value="ECO:0007669"/>
    <property type="project" value="UniProtKB-KW"/>
</dbReference>
<dbReference type="NCBIfam" id="TIGR01933">
    <property type="entry name" value="hflK"/>
    <property type="match status" value="1"/>
</dbReference>
<dbReference type="InterPro" id="IPR020980">
    <property type="entry name" value="Membrane_HflK_N"/>
</dbReference>
<evidence type="ECO:0000256" key="6">
    <source>
        <dbReference type="RuleBase" id="RU364113"/>
    </source>
</evidence>
<dbReference type="SUPFAM" id="SSF117892">
    <property type="entry name" value="Band 7/SPFH domain"/>
    <property type="match status" value="1"/>
</dbReference>
<sequence>MPWSNQSGGGGGWKGGGPWGSGGNNGGPWGNGPQRGPSGGPPDLEELLRRSQDRLKQVLPGGGGGGLGWRTVLVAGVAVAVLWLATGFYRVEQGEVGVEMVFGRYIGMTQPGLNYNWPYPVGSVETPDVLRIRETTVGLREIEAVRGGPSSGVDVPEESLMLTADENIVDVDFKVLWRISNAPDYLFNIQNPEATVKAVSESAMREVVGRTNIQRVLTDQREQVQVQVQSLMQHILDSYKSGIEINQVQMLKVDPPQQVIDAFRDVQAARADQERVQNEAQAYANRVIPEARGEASQIVESANGYRDRSVAEAQGQTSRFLSILAEYSKAPDITRERLYLETMQKVLGSSDKIIIDDKAGGPGVVPYLPLDRLQSRPAAQPRAATSGQSSSQSPLSGQTFSGQDLSGAVK</sequence>
<name>A0A1M7ZN26_9HYPH</name>
<dbReference type="AlphaFoldDB" id="A0A1M7ZN26"/>
<comment type="subunit">
    <text evidence="6">HflC and HflK may interact to form a multimeric complex.</text>
</comment>
<dbReference type="RefSeq" id="WP_073629933.1">
    <property type="nucleotide sequence ID" value="NZ_FRXO01000005.1"/>
</dbReference>
<dbReference type="OrthoDB" id="9779595at2"/>
<gene>
    <name evidence="9" type="ORF">SAMN02745172_02951</name>
</gene>
<comment type="function">
    <text evidence="6">HflC and HflK could encode or regulate a protease.</text>
</comment>
<keyword evidence="3" id="KW-0812">Transmembrane</keyword>
<evidence type="ECO:0000256" key="2">
    <source>
        <dbReference type="ARBA" id="ARBA00006971"/>
    </source>
</evidence>
<dbReference type="PANTHER" id="PTHR43327">
    <property type="entry name" value="STOMATIN-LIKE PROTEIN 2, MITOCHONDRIAL"/>
    <property type="match status" value="1"/>
</dbReference>
<reference evidence="9 10" key="1">
    <citation type="submission" date="2016-12" db="EMBL/GenBank/DDBJ databases">
        <authorList>
            <person name="Song W.-J."/>
            <person name="Kurnit D.M."/>
        </authorList>
    </citation>
    <scope>NUCLEOTIDE SEQUENCE [LARGE SCALE GENOMIC DNA]</scope>
    <source>
        <strain evidence="9 10">DSM 19599</strain>
    </source>
</reference>
<evidence type="ECO:0000256" key="1">
    <source>
        <dbReference type="ARBA" id="ARBA00004167"/>
    </source>
</evidence>
<dbReference type="Pfam" id="PF01145">
    <property type="entry name" value="Band_7"/>
    <property type="match status" value="1"/>
</dbReference>
<accession>A0A1M7ZN26</accession>
<evidence type="ECO:0000256" key="5">
    <source>
        <dbReference type="ARBA" id="ARBA00023136"/>
    </source>
</evidence>
<feature type="domain" description="Band 7" evidence="8">
    <location>
        <begin position="86"/>
        <end position="267"/>
    </location>
</feature>
<feature type="compositionally biased region" description="Low complexity" evidence="7">
    <location>
        <begin position="385"/>
        <end position="401"/>
    </location>
</feature>
<dbReference type="EMBL" id="FRXO01000005">
    <property type="protein sequence ID" value="SHO66295.1"/>
    <property type="molecule type" value="Genomic_DNA"/>
</dbReference>
<feature type="region of interest" description="Disordered" evidence="7">
    <location>
        <begin position="366"/>
        <end position="410"/>
    </location>
</feature>
<comment type="subcellular location">
    <subcellularLocation>
        <location evidence="1">Membrane</location>
        <topology evidence="1">Single-pass membrane protein</topology>
    </subcellularLocation>
</comment>
<evidence type="ECO:0000313" key="10">
    <source>
        <dbReference type="Proteomes" id="UP000186406"/>
    </source>
</evidence>
<dbReference type="STRING" id="1123029.SAMN02745172_02951"/>
<dbReference type="InterPro" id="IPR050710">
    <property type="entry name" value="Band7/mec-2_domain"/>
</dbReference>
<dbReference type="Pfam" id="PF12221">
    <property type="entry name" value="HflK_N"/>
    <property type="match status" value="1"/>
</dbReference>
<dbReference type="SMART" id="SM00244">
    <property type="entry name" value="PHB"/>
    <property type="match status" value="1"/>
</dbReference>
<evidence type="ECO:0000256" key="3">
    <source>
        <dbReference type="ARBA" id="ARBA00022692"/>
    </source>
</evidence>
<evidence type="ECO:0000313" key="9">
    <source>
        <dbReference type="EMBL" id="SHO66295.1"/>
    </source>
</evidence>
<proteinExistence type="inferred from homology"/>
<evidence type="ECO:0000256" key="4">
    <source>
        <dbReference type="ARBA" id="ARBA00022989"/>
    </source>
</evidence>
<keyword evidence="9" id="KW-0378">Hydrolase</keyword>
<feature type="compositionally biased region" description="Gly residues" evidence="7">
    <location>
        <begin position="7"/>
        <end position="30"/>
    </location>
</feature>
<evidence type="ECO:0000259" key="8">
    <source>
        <dbReference type="SMART" id="SM00244"/>
    </source>
</evidence>
<protein>
    <recommendedName>
        <fullName evidence="6">Protein HflK</fullName>
    </recommendedName>
</protein>
<keyword evidence="4" id="KW-1133">Transmembrane helix</keyword>
<keyword evidence="10" id="KW-1185">Reference proteome</keyword>
<dbReference type="CDD" id="cd03404">
    <property type="entry name" value="SPFH_HflK"/>
    <property type="match status" value="1"/>
</dbReference>
<dbReference type="PANTHER" id="PTHR43327:SF2">
    <property type="entry name" value="MODULATOR OF FTSH PROTEASE HFLK"/>
    <property type="match status" value="1"/>
</dbReference>
<dbReference type="GO" id="GO:0016020">
    <property type="term" value="C:membrane"/>
    <property type="evidence" value="ECO:0007669"/>
    <property type="project" value="UniProtKB-SubCell"/>
</dbReference>
<dbReference type="InterPro" id="IPR036013">
    <property type="entry name" value="Band_7/SPFH_dom_sf"/>
</dbReference>
<evidence type="ECO:0000256" key="7">
    <source>
        <dbReference type="SAM" id="MobiDB-lite"/>
    </source>
</evidence>
<dbReference type="Proteomes" id="UP000186406">
    <property type="component" value="Unassembled WGS sequence"/>
</dbReference>
<dbReference type="GO" id="GO:0008233">
    <property type="term" value="F:peptidase activity"/>
    <property type="evidence" value="ECO:0007669"/>
    <property type="project" value="UniProtKB-KW"/>
</dbReference>
<comment type="similarity">
    <text evidence="2 6">Belongs to the band 7/mec-2 family. HflK subfamily.</text>
</comment>
<feature type="region of interest" description="Disordered" evidence="7">
    <location>
        <begin position="1"/>
        <end position="45"/>
    </location>
</feature>
<keyword evidence="5" id="KW-0472">Membrane</keyword>
<keyword evidence="9" id="KW-0645">Protease</keyword>
<dbReference type="InterPro" id="IPR001107">
    <property type="entry name" value="Band_7"/>
</dbReference>
<dbReference type="Gene3D" id="3.30.479.30">
    <property type="entry name" value="Band 7 domain"/>
    <property type="match status" value="1"/>
</dbReference>
<dbReference type="InterPro" id="IPR010201">
    <property type="entry name" value="HflK"/>
</dbReference>